<proteinExistence type="predicted"/>
<dbReference type="SUPFAM" id="SSF51690">
    <property type="entry name" value="Nicotinate/Quinolinate PRTase C-terminal domain-like"/>
    <property type="match status" value="1"/>
</dbReference>
<dbReference type="GO" id="GO:0009435">
    <property type="term" value="P:NAD+ biosynthetic process"/>
    <property type="evidence" value="ECO:0007669"/>
    <property type="project" value="InterPro"/>
</dbReference>
<gene>
    <name evidence="1" type="ORF">pp2_254</name>
</gene>
<sequence length="210" mass="24240">MNLIEQTADKFEHSYREDVQGVQWYFGSRTHDFYLYGIDSLIDKVKDYDFIEIKHVQEGTLVKRGEAAVTVTITDHSRIAYGNMIETLLYNELWYSSTVGTILHRCLDVLHENGYDARSAYPQIGRASSTPQQSAKARDMFARIFYQSSNEKIPVAMHSDILINGEEYCMEHYNGIMIDTFDKQACIDLINKKDFRGTVMVDSKPIIRNN</sequence>
<dbReference type="EMBL" id="JN849462">
    <property type="protein sequence ID" value="AFN37487.1"/>
    <property type="molecule type" value="Genomic_DNA"/>
</dbReference>
<accession>I6X2L8</accession>
<protein>
    <submittedName>
        <fullName evidence="1">Uncharacterized protein</fullName>
    </submittedName>
</protein>
<dbReference type="Proteomes" id="UP000009015">
    <property type="component" value="Segment"/>
</dbReference>
<evidence type="ECO:0000313" key="2">
    <source>
        <dbReference type="Proteomes" id="UP000009015"/>
    </source>
</evidence>
<organism evidence="1 2">
    <name type="scientific">Vibrio phage phi-pp2</name>
    <dbReference type="NCBI Taxonomy" id="1204514"/>
    <lineage>
        <taxon>Viruses</taxon>
        <taxon>Duplodnaviria</taxon>
        <taxon>Heunggongvirae</taxon>
        <taxon>Uroviricota</taxon>
        <taxon>Caudoviricetes</taxon>
        <taxon>Pantevenvirales</taxon>
        <taxon>Straboviridae</taxon>
        <taxon>Schizotequatrovirus</taxon>
        <taxon>Schizotequatrovirus KVP40</taxon>
    </lineage>
</organism>
<name>I6X2L8_9CAUD</name>
<evidence type="ECO:0000313" key="1">
    <source>
        <dbReference type="EMBL" id="AFN37487.1"/>
    </source>
</evidence>
<reference evidence="1 2" key="1">
    <citation type="journal article" date="2012" name="BMC Genomics">
        <title>Genome-wide characterization of vibrio phage phipp2 with unique arrangements of the mob-like genes.</title>
        <authorList>
            <person name="Lin Y.R."/>
            <person name="Lin C.S."/>
        </authorList>
    </citation>
    <scope>NUCLEOTIDE SEQUENCE [LARGE SCALE GENOMIC DNA]</scope>
</reference>
<dbReference type="InterPro" id="IPR036068">
    <property type="entry name" value="Nicotinate_pribotase-like_C"/>
</dbReference>